<reference evidence="1 2" key="1">
    <citation type="journal article" date="2021" name="Int. J. Syst. Evol. Microbiol.">
        <title>Lentilactobacillus fungorum sp. nov., isolated from spent mushroom substrates.</title>
        <authorList>
            <person name="Tohno M."/>
            <person name="Tanizawa Y."/>
            <person name="Kojima Y."/>
            <person name="Sakamoto M."/>
            <person name="Ohkuma M."/>
            <person name="Kobayashi H."/>
        </authorList>
    </citation>
    <scope>NUCLEOTIDE SEQUENCE [LARGE SCALE GENOMIC DNA]</scope>
    <source>
        <strain evidence="1 2">YK48G</strain>
    </source>
</reference>
<evidence type="ECO:0000313" key="1">
    <source>
        <dbReference type="EMBL" id="GHP13097.1"/>
    </source>
</evidence>
<evidence type="ECO:0000313" key="2">
    <source>
        <dbReference type="Proteomes" id="UP000604765"/>
    </source>
</evidence>
<dbReference type="Pfam" id="PF13350">
    <property type="entry name" value="Y_phosphatase3"/>
    <property type="match status" value="1"/>
</dbReference>
<dbReference type="InterPro" id="IPR029021">
    <property type="entry name" value="Prot-tyrosine_phosphatase-like"/>
</dbReference>
<dbReference type="InterPro" id="IPR026893">
    <property type="entry name" value="Tyr/Ser_Pase_IphP-type"/>
</dbReference>
<sequence>MKEKMTSYLTSAIQTEGSSSAQTLKLKANSPILSQPIPLKDHEIKLEGAFNVRDLGGYQTQSGKLVKPHRLLRSARLNHLTDHDVKVLIARYHVGIDFDLRRPEEISEMPDRSLPNVTYINDPVDTDRSFHYPISIKNNRKHYRTYISNPQARKAYHHLLMTLLTLPTDQAILWHCASGKDRTGLGAALILYVLGVDGHTILKDYVASNEFLRSHNQKRIEALRQAGASIEEIHQAKIDGGVDRSYLESAFDEINKEFGSLAAFITHGLRITVDQQAQLRNMYLQ</sequence>
<dbReference type="EMBL" id="BNJR01000005">
    <property type="protein sequence ID" value="GHP13097.1"/>
    <property type="molecule type" value="Genomic_DNA"/>
</dbReference>
<protein>
    <submittedName>
        <fullName evidence="1">Protein-tyrosine-phosphatase</fullName>
    </submittedName>
</protein>
<organism evidence="1 2">
    <name type="scientific">Lentilactobacillus fungorum</name>
    <dbReference type="NCBI Taxonomy" id="2201250"/>
    <lineage>
        <taxon>Bacteria</taxon>
        <taxon>Bacillati</taxon>
        <taxon>Bacillota</taxon>
        <taxon>Bacilli</taxon>
        <taxon>Lactobacillales</taxon>
        <taxon>Lactobacillaceae</taxon>
        <taxon>Lentilactobacillus</taxon>
    </lineage>
</organism>
<dbReference type="Proteomes" id="UP000604765">
    <property type="component" value="Unassembled WGS sequence"/>
</dbReference>
<proteinExistence type="predicted"/>
<comment type="caution">
    <text evidence="1">The sequence shown here is derived from an EMBL/GenBank/DDBJ whole genome shotgun (WGS) entry which is preliminary data.</text>
</comment>
<keyword evidence="2" id="KW-1185">Reference proteome</keyword>
<gene>
    <name evidence="1" type="ORF">YK48G_05220</name>
</gene>
<name>A0ABQ3VY06_9LACO</name>
<dbReference type="Gene3D" id="3.90.190.10">
    <property type="entry name" value="Protein tyrosine phosphatase superfamily"/>
    <property type="match status" value="1"/>
</dbReference>
<accession>A0ABQ3VY06</accession>
<dbReference type="SUPFAM" id="SSF52799">
    <property type="entry name" value="(Phosphotyrosine protein) phosphatases II"/>
    <property type="match status" value="1"/>
</dbReference>